<name>A0A5J6D7B2_9CAUD</name>
<keyword evidence="3" id="KW-1185">Reference proteome</keyword>
<dbReference type="EMBL" id="MN204493">
    <property type="protein sequence ID" value="QEQ93689.1"/>
    <property type="molecule type" value="Genomic_DNA"/>
</dbReference>
<feature type="region of interest" description="Disordered" evidence="1">
    <location>
        <begin position="1"/>
        <end position="37"/>
    </location>
</feature>
<accession>A0A5J6D7B2</accession>
<dbReference type="Proteomes" id="UP000327392">
    <property type="component" value="Segment"/>
</dbReference>
<evidence type="ECO:0000256" key="1">
    <source>
        <dbReference type="SAM" id="MobiDB-lite"/>
    </source>
</evidence>
<sequence>MDKANDTPYGRIYTDATEGTEDTDPVLPADSSEDEDA</sequence>
<dbReference type="GeneID" id="77931466"/>
<dbReference type="RefSeq" id="YP_010655602.1">
    <property type="nucleotide sequence ID" value="NC_070829.1"/>
</dbReference>
<organism evidence="2 3">
    <name type="scientific">Streptomyces phage Zuko</name>
    <dbReference type="NCBI Taxonomy" id="2601695"/>
    <lineage>
        <taxon>Viruses</taxon>
        <taxon>Duplodnaviria</taxon>
        <taxon>Heunggongvirae</taxon>
        <taxon>Uroviricota</taxon>
        <taxon>Caudoviricetes</taxon>
        <taxon>Zukovirus</taxon>
        <taxon>Zukovirus zuko</taxon>
    </lineage>
</organism>
<protein>
    <submittedName>
        <fullName evidence="2">Uncharacterized protein</fullName>
    </submittedName>
</protein>
<gene>
    <name evidence="2" type="primary">112</name>
    <name evidence="2" type="ORF">SEA_ZUKO_112</name>
</gene>
<dbReference type="KEGG" id="vg:77931466"/>
<proteinExistence type="predicted"/>
<evidence type="ECO:0000313" key="2">
    <source>
        <dbReference type="EMBL" id="QEQ93689.1"/>
    </source>
</evidence>
<evidence type="ECO:0000313" key="3">
    <source>
        <dbReference type="Proteomes" id="UP000327392"/>
    </source>
</evidence>
<reference evidence="2 3" key="1">
    <citation type="submission" date="2019-07" db="EMBL/GenBank/DDBJ databases">
        <authorList>
            <person name="Mandava P."/>
            <person name="Ferry J.C."/>
            <person name="Fallon S.M."/>
            <person name="Hajdenberg M."/>
            <person name="Sharma E."/>
            <person name="Shaffer C.D."/>
            <person name="Weston-Hafer K.A."/>
            <person name="Garlena R.A."/>
            <person name="Russell D.A."/>
            <person name="Pope W.H."/>
            <person name="Jacobs-Sera D."/>
            <person name="Hatfull G.F."/>
        </authorList>
    </citation>
    <scope>NUCLEOTIDE SEQUENCE [LARGE SCALE GENOMIC DNA]</scope>
</reference>